<dbReference type="eggNOG" id="COG2032">
    <property type="taxonomic scope" value="Bacteria"/>
</dbReference>
<protein>
    <recommendedName>
        <fullName evidence="3">Superoxide dismutase [Cu-Zn]</fullName>
        <ecNumber evidence="3">1.15.1.1</ecNumber>
    </recommendedName>
</protein>
<dbReference type="CDD" id="cd00305">
    <property type="entry name" value="Cu-Zn_Superoxide_Dismutase"/>
    <property type="match status" value="1"/>
</dbReference>
<dbReference type="GO" id="GO:0005507">
    <property type="term" value="F:copper ion binding"/>
    <property type="evidence" value="ECO:0007669"/>
    <property type="project" value="InterPro"/>
</dbReference>
<feature type="domain" description="Superoxide dismutase copper/zinc binding" evidence="5">
    <location>
        <begin position="41"/>
        <end position="171"/>
    </location>
</feature>
<keyword evidence="7" id="KW-1185">Reference proteome</keyword>
<dbReference type="STRING" id="1385511.GCA_000425225_01887"/>
<dbReference type="Gene3D" id="2.60.40.200">
    <property type="entry name" value="Superoxide dismutase, copper/zinc binding domain"/>
    <property type="match status" value="1"/>
</dbReference>
<comment type="function">
    <text evidence="2">Destroys radicals which are normally produced within the cells and which are toxic to biological systems. May play a role in favoring mycobacterial survival in phagocytes.</text>
</comment>
<dbReference type="SUPFAM" id="SSF49329">
    <property type="entry name" value="Cu,Zn superoxide dismutase-like"/>
    <property type="match status" value="1"/>
</dbReference>
<comment type="caution">
    <text evidence="6">The sequence shown here is derived from an EMBL/GenBank/DDBJ whole genome shotgun (WGS) entry which is preliminary data.</text>
</comment>
<evidence type="ECO:0000259" key="5">
    <source>
        <dbReference type="Pfam" id="PF00080"/>
    </source>
</evidence>
<gene>
    <name evidence="6" type="ORF">N783_05335</name>
</gene>
<dbReference type="GO" id="GO:0004784">
    <property type="term" value="F:superoxide dismutase activity"/>
    <property type="evidence" value="ECO:0007669"/>
    <property type="project" value="UniProtKB-EC"/>
</dbReference>
<comment type="similarity">
    <text evidence="1 3">Belongs to the Cu-Zn superoxide dismutase family.</text>
</comment>
<feature type="compositionally biased region" description="Basic and acidic residues" evidence="4">
    <location>
        <begin position="187"/>
        <end position="197"/>
    </location>
</feature>
<dbReference type="Pfam" id="PF00080">
    <property type="entry name" value="Sod_Cu"/>
    <property type="match status" value="1"/>
</dbReference>
<dbReference type="InterPro" id="IPR036423">
    <property type="entry name" value="SOD-like_Cu/Zn_dom_sf"/>
</dbReference>
<evidence type="ECO:0000256" key="4">
    <source>
        <dbReference type="SAM" id="MobiDB-lite"/>
    </source>
</evidence>
<organism evidence="6 7">
    <name type="scientific">Pontibacillus marinus BH030004 = DSM 16465</name>
    <dbReference type="NCBI Taxonomy" id="1385511"/>
    <lineage>
        <taxon>Bacteria</taxon>
        <taxon>Bacillati</taxon>
        <taxon>Bacillota</taxon>
        <taxon>Bacilli</taxon>
        <taxon>Bacillales</taxon>
        <taxon>Bacillaceae</taxon>
        <taxon>Pontibacillus</taxon>
    </lineage>
</organism>
<dbReference type="EMBL" id="AVPF01000134">
    <property type="protein sequence ID" value="KGX83219.1"/>
    <property type="molecule type" value="Genomic_DNA"/>
</dbReference>
<dbReference type="PANTHER" id="PTHR10003">
    <property type="entry name" value="SUPEROXIDE DISMUTASE CU-ZN -RELATED"/>
    <property type="match status" value="1"/>
</dbReference>
<keyword evidence="3" id="KW-0186">Copper</keyword>
<dbReference type="InterPro" id="IPR018152">
    <property type="entry name" value="SOD_Cu/Zn_BS"/>
</dbReference>
<evidence type="ECO:0000256" key="2">
    <source>
        <dbReference type="ARBA" id="ARBA00024900"/>
    </source>
</evidence>
<dbReference type="InterPro" id="IPR024134">
    <property type="entry name" value="SOD_Cu/Zn_/chaperone"/>
</dbReference>
<dbReference type="PROSITE" id="PS00332">
    <property type="entry name" value="SOD_CU_ZN_2"/>
    <property type="match status" value="1"/>
</dbReference>
<evidence type="ECO:0000313" key="7">
    <source>
        <dbReference type="Proteomes" id="UP000030403"/>
    </source>
</evidence>
<dbReference type="AlphaFoldDB" id="A0A0A5FTI2"/>
<reference evidence="6 7" key="1">
    <citation type="submission" date="2013-08" db="EMBL/GenBank/DDBJ databases">
        <authorList>
            <person name="Huang J."/>
            <person name="Wang G."/>
        </authorList>
    </citation>
    <scope>NUCLEOTIDE SEQUENCE [LARGE SCALE GENOMIC DNA]</scope>
    <source>
        <strain evidence="6 7">BH030004</strain>
    </source>
</reference>
<name>A0A0A5FTI2_9BACI</name>
<evidence type="ECO:0000256" key="3">
    <source>
        <dbReference type="RuleBase" id="RU000393"/>
    </source>
</evidence>
<evidence type="ECO:0000313" key="6">
    <source>
        <dbReference type="EMBL" id="KGX83219.1"/>
    </source>
</evidence>
<dbReference type="EC" id="1.15.1.1" evidence="3"/>
<dbReference type="RefSeq" id="WP_027445909.1">
    <property type="nucleotide sequence ID" value="NZ_AULJ01000019.1"/>
</dbReference>
<feature type="region of interest" description="Disordered" evidence="4">
    <location>
        <begin position="173"/>
        <end position="197"/>
    </location>
</feature>
<dbReference type="InterPro" id="IPR001424">
    <property type="entry name" value="SOD_Cu_Zn_dom"/>
</dbReference>
<comment type="cofactor">
    <cofactor evidence="3">
        <name>Zn(2+)</name>
        <dbReference type="ChEBI" id="CHEBI:29105"/>
    </cofactor>
    <text evidence="3">Binds 1 zinc ion per subunit.</text>
</comment>
<keyword evidence="3" id="KW-0862">Zinc</keyword>
<keyword evidence="3" id="KW-0560">Oxidoreductase</keyword>
<evidence type="ECO:0000256" key="1">
    <source>
        <dbReference type="ARBA" id="ARBA00010457"/>
    </source>
</evidence>
<proteinExistence type="inferred from homology"/>
<dbReference type="OrthoDB" id="9792957at2"/>
<sequence>MRKYRVLIVGFLLLWVLTSCNSQNRSMFEIEMYNPDGDSLGTAKLSEQPDEVKIKLSLTGLEPGLHGIHIHEFPKCEGPDFISAGSHFNPDGKEHGAMNPKGQHKGDMPNIEADPDGMVEAEVSVKGATLMDGKYSLLKDEGTSLVIHEGPDDGLSQPAGDAGPRVACGIIQLEEAAEKNPPSDPTKGGKEKKKEEG</sequence>
<comment type="cofactor">
    <cofactor evidence="3">
        <name>Cu cation</name>
        <dbReference type="ChEBI" id="CHEBI:23378"/>
    </cofactor>
    <text evidence="3">Binds 1 copper ion per subunit.</text>
</comment>
<accession>A0A0A5FTI2</accession>
<comment type="catalytic activity">
    <reaction evidence="3">
        <text>2 superoxide + 2 H(+) = H2O2 + O2</text>
        <dbReference type="Rhea" id="RHEA:20696"/>
        <dbReference type="ChEBI" id="CHEBI:15378"/>
        <dbReference type="ChEBI" id="CHEBI:15379"/>
        <dbReference type="ChEBI" id="CHEBI:16240"/>
        <dbReference type="ChEBI" id="CHEBI:18421"/>
        <dbReference type="EC" id="1.15.1.1"/>
    </reaction>
</comment>
<keyword evidence="3" id="KW-0479">Metal-binding</keyword>
<dbReference type="PROSITE" id="PS51257">
    <property type="entry name" value="PROKAR_LIPOPROTEIN"/>
    <property type="match status" value="1"/>
</dbReference>
<dbReference type="Proteomes" id="UP000030403">
    <property type="component" value="Unassembled WGS sequence"/>
</dbReference>